<sequence length="473" mass="48147">MTSADPEPAVLAPPVQARLFSRAHRTAVTVLAGGVALYAMNLYFTAALLPSVVDDIGGGDLYAWVATGFLLAAVLASVLVSRTLARIGSRGAYLLGFLGFALGAVITALAPAIGVLIAGRVVQGLGGGLLAGLGYAVLRSALPRELWVKGAGLISGMWGVGALIGPSVGGVFAEIGAWRPAYVLLAVCALLLAVASVRVLPPGGGTRTRAERMPVTSLGTLGLSVASFSLISAFPGTAATASLLSAGVVFLLAFLVVEARSRATVFPRVTFEHRNPLKWIYLLVATLCAGVMVETYVPLFGQGLGHLPPLVAGFLGATLSLGWVLVQLFSVRFRPAAARGSFLVAPLLLTASMLAFAFIQAADAQPGRLIAWTLLLVIGGVAIGAAFPHLSAAALAATSNEAEGAKAAAALNITQLIAYAIASSLAGVFVHTGGPELVDSARSLGIGLAALCAIGVPAGWFLFRAPRHSTTDA</sequence>
<feature type="transmembrane region" description="Helical" evidence="5">
    <location>
        <begin position="342"/>
        <end position="362"/>
    </location>
</feature>
<feature type="transmembrane region" description="Helical" evidence="5">
    <location>
        <begin position="443"/>
        <end position="463"/>
    </location>
</feature>
<keyword evidence="3 5" id="KW-1133">Transmembrane helix</keyword>
<feature type="transmembrane region" description="Helical" evidence="5">
    <location>
        <begin position="213"/>
        <end position="234"/>
    </location>
</feature>
<feature type="transmembrane region" description="Helical" evidence="5">
    <location>
        <begin position="279"/>
        <end position="299"/>
    </location>
</feature>
<dbReference type="GO" id="GO:0005886">
    <property type="term" value="C:plasma membrane"/>
    <property type="evidence" value="ECO:0007669"/>
    <property type="project" value="UniProtKB-SubCell"/>
</dbReference>
<dbReference type="EMBL" id="SIXH01000435">
    <property type="protein sequence ID" value="TBO55820.1"/>
    <property type="molecule type" value="Genomic_DNA"/>
</dbReference>
<feature type="domain" description="Major facilitator superfamily (MFS) profile" evidence="6">
    <location>
        <begin position="27"/>
        <end position="467"/>
    </location>
</feature>
<feature type="transmembrane region" description="Helical" evidence="5">
    <location>
        <begin position="61"/>
        <end position="80"/>
    </location>
</feature>
<dbReference type="InterPro" id="IPR036259">
    <property type="entry name" value="MFS_trans_sf"/>
</dbReference>
<keyword evidence="2 5" id="KW-0812">Transmembrane</keyword>
<feature type="transmembrane region" description="Helical" evidence="5">
    <location>
        <begin position="311"/>
        <end position="330"/>
    </location>
</feature>
<dbReference type="Proteomes" id="UP000292452">
    <property type="component" value="Unassembled WGS sequence"/>
</dbReference>
<dbReference type="Gene3D" id="1.20.1720.10">
    <property type="entry name" value="Multidrug resistance protein D"/>
    <property type="match status" value="1"/>
</dbReference>
<feature type="transmembrane region" description="Helical" evidence="5">
    <location>
        <begin position="181"/>
        <end position="201"/>
    </location>
</feature>
<dbReference type="SUPFAM" id="SSF103473">
    <property type="entry name" value="MFS general substrate transporter"/>
    <property type="match status" value="1"/>
</dbReference>
<dbReference type="InterPro" id="IPR001958">
    <property type="entry name" value="Tet-R_TetA/multi-R_MdtG-like"/>
</dbReference>
<gene>
    <name evidence="7" type="ORF">EYS09_31190</name>
</gene>
<dbReference type="GO" id="GO:0022857">
    <property type="term" value="F:transmembrane transporter activity"/>
    <property type="evidence" value="ECO:0007669"/>
    <property type="project" value="InterPro"/>
</dbReference>
<dbReference type="InterPro" id="IPR011701">
    <property type="entry name" value="MFS"/>
</dbReference>
<organism evidence="7 8">
    <name type="scientific">Streptomyces kasugaensis</name>
    <dbReference type="NCBI Taxonomy" id="1946"/>
    <lineage>
        <taxon>Bacteria</taxon>
        <taxon>Bacillati</taxon>
        <taxon>Actinomycetota</taxon>
        <taxon>Actinomycetes</taxon>
        <taxon>Kitasatosporales</taxon>
        <taxon>Streptomycetaceae</taxon>
        <taxon>Streptomyces</taxon>
    </lineage>
</organism>
<keyword evidence="8" id="KW-1185">Reference proteome</keyword>
<feature type="transmembrane region" description="Helical" evidence="5">
    <location>
        <begin position="409"/>
        <end position="431"/>
    </location>
</feature>
<feature type="transmembrane region" description="Helical" evidence="5">
    <location>
        <begin position="150"/>
        <end position="169"/>
    </location>
</feature>
<dbReference type="RefSeq" id="WP_094793451.1">
    <property type="nucleotide sequence ID" value="NZ_NDXL01000002.1"/>
</dbReference>
<evidence type="ECO:0000313" key="8">
    <source>
        <dbReference type="Proteomes" id="UP000292452"/>
    </source>
</evidence>
<dbReference type="Pfam" id="PF07690">
    <property type="entry name" value="MFS_1"/>
    <property type="match status" value="1"/>
</dbReference>
<protein>
    <submittedName>
        <fullName evidence="7">MFS transporter</fullName>
    </submittedName>
</protein>
<evidence type="ECO:0000259" key="6">
    <source>
        <dbReference type="PROSITE" id="PS50850"/>
    </source>
</evidence>
<comment type="subcellular location">
    <subcellularLocation>
        <location evidence="1">Cell membrane</location>
        <topology evidence="1">Multi-pass membrane protein</topology>
    </subcellularLocation>
</comment>
<evidence type="ECO:0000313" key="7">
    <source>
        <dbReference type="EMBL" id="TBO55820.1"/>
    </source>
</evidence>
<reference evidence="7 8" key="1">
    <citation type="submission" date="2019-02" db="EMBL/GenBank/DDBJ databases">
        <title>Draft Genome Sequence of Streptomyces sp. AM-2504, identified by 16S rRNA comparative analysis as a Streptomyces Kasugaensis strain.</title>
        <authorList>
            <person name="Napolioni V."/>
            <person name="Giuliodori A.M."/>
            <person name="Spurio R."/>
            <person name="Fabbretti A."/>
        </authorList>
    </citation>
    <scope>NUCLEOTIDE SEQUENCE [LARGE SCALE GENOMIC DNA]</scope>
    <source>
        <strain evidence="7 8">AM-2504</strain>
    </source>
</reference>
<accession>A0A4Q9HP38</accession>
<dbReference type="PROSITE" id="PS50850">
    <property type="entry name" value="MFS"/>
    <property type="match status" value="1"/>
</dbReference>
<feature type="transmembrane region" description="Helical" evidence="5">
    <location>
        <begin position="28"/>
        <end position="49"/>
    </location>
</feature>
<feature type="transmembrane region" description="Helical" evidence="5">
    <location>
        <begin position="240"/>
        <end position="259"/>
    </location>
</feature>
<dbReference type="PANTHER" id="PTHR23501:SF154">
    <property type="entry name" value="MULTIDRUG-EFFLUX TRANSPORTER RV1634-RELATED"/>
    <property type="match status" value="1"/>
</dbReference>
<dbReference type="AlphaFoldDB" id="A0A4Q9HP38"/>
<comment type="caution">
    <text evidence="7">The sequence shown here is derived from an EMBL/GenBank/DDBJ whole genome shotgun (WGS) entry which is preliminary data.</text>
</comment>
<dbReference type="PANTHER" id="PTHR23501">
    <property type="entry name" value="MAJOR FACILITATOR SUPERFAMILY"/>
    <property type="match status" value="1"/>
</dbReference>
<evidence type="ECO:0000256" key="3">
    <source>
        <dbReference type="ARBA" id="ARBA00022989"/>
    </source>
</evidence>
<evidence type="ECO:0000256" key="2">
    <source>
        <dbReference type="ARBA" id="ARBA00022692"/>
    </source>
</evidence>
<keyword evidence="4 5" id="KW-0472">Membrane</keyword>
<evidence type="ECO:0000256" key="4">
    <source>
        <dbReference type="ARBA" id="ARBA00023136"/>
    </source>
</evidence>
<evidence type="ECO:0000256" key="5">
    <source>
        <dbReference type="SAM" id="Phobius"/>
    </source>
</evidence>
<feature type="transmembrane region" description="Helical" evidence="5">
    <location>
        <begin position="121"/>
        <end position="138"/>
    </location>
</feature>
<evidence type="ECO:0000256" key="1">
    <source>
        <dbReference type="ARBA" id="ARBA00004651"/>
    </source>
</evidence>
<feature type="transmembrane region" description="Helical" evidence="5">
    <location>
        <begin position="92"/>
        <end position="115"/>
    </location>
</feature>
<dbReference type="InterPro" id="IPR020846">
    <property type="entry name" value="MFS_dom"/>
</dbReference>
<name>A0A4Q9HP38_STRKA</name>
<dbReference type="OrthoDB" id="3503984at2"/>
<proteinExistence type="predicted"/>
<dbReference type="PRINTS" id="PR01035">
    <property type="entry name" value="TCRTETA"/>
</dbReference>
<dbReference type="Gene3D" id="1.20.1250.20">
    <property type="entry name" value="MFS general substrate transporter like domains"/>
    <property type="match status" value="1"/>
</dbReference>
<feature type="transmembrane region" description="Helical" evidence="5">
    <location>
        <begin position="374"/>
        <end position="397"/>
    </location>
</feature>